<sequence length="82" mass="9240">MKTTLRLRVAVIASAFAIYHVFMHVQWIVSGCIEFLGSRRCSFENDSNFERMMNVDLLLTCAWTAGAAMAWLAVARARRKAG</sequence>
<accession>A0A1B4LMD8</accession>
<feature type="transmembrane region" description="Helical" evidence="1">
    <location>
        <begin position="7"/>
        <end position="29"/>
    </location>
</feature>
<dbReference type="EMBL" id="CP013422">
    <property type="protein sequence ID" value="AOJ78265.1"/>
    <property type="molecule type" value="Genomic_DNA"/>
</dbReference>
<feature type="transmembrane region" description="Helical" evidence="1">
    <location>
        <begin position="57"/>
        <end position="75"/>
    </location>
</feature>
<evidence type="ECO:0000256" key="1">
    <source>
        <dbReference type="SAM" id="Phobius"/>
    </source>
</evidence>
<keyword evidence="1" id="KW-0812">Transmembrane</keyword>
<keyword evidence="1" id="KW-0472">Membrane</keyword>
<keyword evidence="1" id="KW-1133">Transmembrane helix</keyword>
<proteinExistence type="predicted"/>
<organism evidence="2 3">
    <name type="scientific">Burkholderia ubonensis</name>
    <dbReference type="NCBI Taxonomy" id="101571"/>
    <lineage>
        <taxon>Bacteria</taxon>
        <taxon>Pseudomonadati</taxon>
        <taxon>Pseudomonadota</taxon>
        <taxon>Betaproteobacteria</taxon>
        <taxon>Burkholderiales</taxon>
        <taxon>Burkholderiaceae</taxon>
        <taxon>Burkholderia</taxon>
        <taxon>Burkholderia cepacia complex</taxon>
    </lineage>
</organism>
<evidence type="ECO:0000313" key="3">
    <source>
        <dbReference type="Proteomes" id="UP000243680"/>
    </source>
</evidence>
<gene>
    <name evidence="2" type="ORF">WJ35_25000</name>
</gene>
<name>A0A1B4LMD8_9BURK</name>
<dbReference type="PROSITE" id="PS51257">
    <property type="entry name" value="PROKAR_LIPOPROTEIN"/>
    <property type="match status" value="1"/>
</dbReference>
<reference evidence="2 3" key="1">
    <citation type="submission" date="2015-12" db="EMBL/GenBank/DDBJ databases">
        <title>Diversity of Burkholderia near neighbor genomes.</title>
        <authorList>
            <person name="Sahl J."/>
            <person name="Wagner D."/>
            <person name="Keim P."/>
        </authorList>
    </citation>
    <scope>NUCLEOTIDE SEQUENCE [LARGE SCALE GENOMIC DNA]</scope>
    <source>
        <strain evidence="2 3">MSMB0783</strain>
    </source>
</reference>
<dbReference type="Proteomes" id="UP000243680">
    <property type="component" value="Chromosome 2"/>
</dbReference>
<protein>
    <submittedName>
        <fullName evidence="2">Uncharacterized protein</fullName>
    </submittedName>
</protein>
<dbReference type="RefSeq" id="WP_059738457.1">
    <property type="nucleotide sequence ID" value="NZ_CP013422.1"/>
</dbReference>
<dbReference type="AlphaFoldDB" id="A0A1B4LMD8"/>
<evidence type="ECO:0000313" key="2">
    <source>
        <dbReference type="EMBL" id="AOJ78265.1"/>
    </source>
</evidence>